<organism evidence="1 2">
    <name type="scientific">Aureimonas phyllosphaerae</name>
    <dbReference type="NCBI Taxonomy" id="1166078"/>
    <lineage>
        <taxon>Bacteria</taxon>
        <taxon>Pseudomonadati</taxon>
        <taxon>Pseudomonadota</taxon>
        <taxon>Alphaproteobacteria</taxon>
        <taxon>Hyphomicrobiales</taxon>
        <taxon>Aurantimonadaceae</taxon>
        <taxon>Aureimonas</taxon>
    </lineage>
</organism>
<comment type="caution">
    <text evidence="1">The sequence shown here is derived from an EMBL/GenBank/DDBJ whole genome shotgun (WGS) entry which is preliminary data.</text>
</comment>
<evidence type="ECO:0000313" key="1">
    <source>
        <dbReference type="EMBL" id="MBB3937524.1"/>
    </source>
</evidence>
<protein>
    <submittedName>
        <fullName evidence="1">Uncharacterized protein</fullName>
    </submittedName>
</protein>
<accession>A0A7W6BWX0</accession>
<keyword evidence="2" id="KW-1185">Reference proteome</keyword>
<sequence length="145" mass="16966">MPLEVEESDVEGRYVSVGKWQHFFDDRPTWSEIRWVFDREDWSVAFLEILNPVTLGWVRGTKEEASSVEIDLTENDPRFLSDLDEWGLSQSDEMPDWPCMGAELKARAELVEIERLEERRRCNAVRLRLPEGPEVRTVSIRFVGP</sequence>
<proteinExistence type="predicted"/>
<reference evidence="1 2" key="1">
    <citation type="submission" date="2020-08" db="EMBL/GenBank/DDBJ databases">
        <title>Genomic Encyclopedia of Type Strains, Phase IV (KMG-IV): sequencing the most valuable type-strain genomes for metagenomic binning, comparative biology and taxonomic classification.</title>
        <authorList>
            <person name="Goeker M."/>
        </authorList>
    </citation>
    <scope>NUCLEOTIDE SEQUENCE [LARGE SCALE GENOMIC DNA]</scope>
    <source>
        <strain evidence="1 2">DSM 25024</strain>
    </source>
</reference>
<dbReference type="Proteomes" id="UP000531216">
    <property type="component" value="Unassembled WGS sequence"/>
</dbReference>
<evidence type="ECO:0000313" key="2">
    <source>
        <dbReference type="Proteomes" id="UP000531216"/>
    </source>
</evidence>
<dbReference type="AlphaFoldDB" id="A0A7W6BWX0"/>
<name>A0A7W6BWX0_9HYPH</name>
<gene>
    <name evidence="1" type="ORF">GGR05_003690</name>
</gene>
<dbReference type="EMBL" id="JACIDO010000009">
    <property type="protein sequence ID" value="MBB3937524.1"/>
    <property type="molecule type" value="Genomic_DNA"/>
</dbReference>